<name>A0AAW0J4H2_QUESU</name>
<dbReference type="Proteomes" id="UP000237347">
    <property type="component" value="Unassembled WGS sequence"/>
</dbReference>
<accession>A0AAW0J4H2</accession>
<proteinExistence type="predicted"/>
<dbReference type="AlphaFoldDB" id="A0AAW0J4H2"/>
<organism evidence="1 3">
    <name type="scientific">Quercus suber</name>
    <name type="common">Cork oak</name>
    <dbReference type="NCBI Taxonomy" id="58331"/>
    <lineage>
        <taxon>Eukaryota</taxon>
        <taxon>Viridiplantae</taxon>
        <taxon>Streptophyta</taxon>
        <taxon>Embryophyta</taxon>
        <taxon>Tracheophyta</taxon>
        <taxon>Spermatophyta</taxon>
        <taxon>Magnoliopsida</taxon>
        <taxon>eudicotyledons</taxon>
        <taxon>Gunneridae</taxon>
        <taxon>Pentapetalae</taxon>
        <taxon>rosids</taxon>
        <taxon>fabids</taxon>
        <taxon>Fagales</taxon>
        <taxon>Fagaceae</taxon>
        <taxon>Quercus</taxon>
    </lineage>
</organism>
<evidence type="ECO:0000313" key="3">
    <source>
        <dbReference type="Proteomes" id="UP000237347"/>
    </source>
</evidence>
<comment type="caution">
    <text evidence="1">The sequence shown here is derived from an EMBL/GenBank/DDBJ whole genome shotgun (WGS) entry which is preliminary data.</text>
</comment>
<sequence>MASFTSNPFNLIPVLLDTSNYIPWRYQIASYNLLGYVGASIPCPDKFFRDETGKVVLECCFDLF</sequence>
<evidence type="ECO:0000313" key="2">
    <source>
        <dbReference type="EMBL" id="KAK7852049.1"/>
    </source>
</evidence>
<reference evidence="1 3" key="2">
    <citation type="journal article" date="2018" name="Sci. Data">
        <title>The draft genome sequence of cork oak.</title>
        <authorList>
            <person name="Ramos A.M."/>
            <person name="Usie A."/>
            <person name="Barbosa P."/>
            <person name="Barros P.M."/>
            <person name="Capote T."/>
            <person name="Chaves I."/>
            <person name="Simoes F."/>
            <person name="Abreu I."/>
            <person name="Carrasquinho I."/>
            <person name="Faro C."/>
            <person name="Guimaraes J.B."/>
            <person name="Mendonca D."/>
            <person name="Nobrega F."/>
            <person name="Rodrigues L."/>
            <person name="Saibo N.J.M."/>
            <person name="Varela M.C."/>
            <person name="Egas C."/>
            <person name="Matos J."/>
            <person name="Miguel C.M."/>
            <person name="Oliveira M.M."/>
            <person name="Ricardo C.P."/>
            <person name="Goncalves S."/>
        </authorList>
    </citation>
    <scope>NUCLEOTIDE SEQUENCE [LARGE SCALE GENOMIC DNA]</scope>
    <source>
        <strain evidence="3">cv. HL8</strain>
        <strain evidence="1">HL8</strain>
    </source>
</reference>
<reference evidence="1" key="1">
    <citation type="submission" date="2017-12" db="EMBL/GenBank/DDBJ databases">
        <authorList>
            <person name="Barbosa P."/>
            <person name="Usie A."/>
            <person name="Ramos A.M."/>
        </authorList>
    </citation>
    <scope>NUCLEOTIDE SEQUENCE</scope>
    <source>
        <strain evidence="1">HL8</strain>
        <tissue evidence="1">Leaves</tissue>
    </source>
</reference>
<evidence type="ECO:0008006" key="4">
    <source>
        <dbReference type="Google" id="ProtNLM"/>
    </source>
</evidence>
<dbReference type="EMBL" id="PKMF04000080">
    <property type="protein sequence ID" value="KAK7852049.1"/>
    <property type="molecule type" value="Genomic_DNA"/>
</dbReference>
<evidence type="ECO:0000313" key="1">
    <source>
        <dbReference type="EMBL" id="KAK7821607.1"/>
    </source>
</evidence>
<gene>
    <name evidence="1" type="ORF">CFP56_037567</name>
    <name evidence="2" type="ORF">CFP56_040322</name>
</gene>
<protein>
    <recommendedName>
        <fullName evidence="4">Retrotransposon Copia-like N-terminal domain-containing protein</fullName>
    </recommendedName>
</protein>
<reference evidence="1" key="3">
    <citation type="submission" date="2023-07" db="EMBL/GenBank/DDBJ databases">
        <title>An improved reference 1 genome and first organelle genomes of Quercus suber.</title>
        <authorList>
            <consortium name="Genosuber Consortium"/>
            <person name="Usie A."/>
            <person name="Serra O."/>
            <person name="Barros P."/>
        </authorList>
    </citation>
    <scope>NUCLEOTIDE SEQUENCE</scope>
    <source>
        <strain evidence="1">HL8</strain>
        <tissue evidence="1">Leaves</tissue>
    </source>
</reference>
<dbReference type="EMBL" id="PKMF04000697">
    <property type="protein sequence ID" value="KAK7821607.1"/>
    <property type="molecule type" value="Genomic_DNA"/>
</dbReference>
<keyword evidence="3" id="KW-1185">Reference proteome</keyword>